<feature type="region of interest" description="Disordered" evidence="2">
    <location>
        <begin position="1"/>
        <end position="220"/>
    </location>
</feature>
<reference evidence="3 4" key="1">
    <citation type="journal article" date="2014" name="Proc. Natl. Acad. Sci. U.S.A.">
        <title>Trajectory and genomic determinants of fungal-pathogen speciation and host adaptation.</title>
        <authorList>
            <person name="Hu X."/>
            <person name="Xiao G."/>
            <person name="Zheng P."/>
            <person name="Shang Y."/>
            <person name="Su Y."/>
            <person name="Zhang X."/>
            <person name="Liu X."/>
            <person name="Zhan S."/>
            <person name="St Leger R.J."/>
            <person name="Wang C."/>
        </authorList>
    </citation>
    <scope>NUCLEOTIDE SEQUENCE [LARGE SCALE GENOMIC DNA]</scope>
    <source>
        <strain evidence="3 4">ARSEF 977</strain>
    </source>
</reference>
<evidence type="ECO:0000313" key="3">
    <source>
        <dbReference type="EMBL" id="KID87750.1"/>
    </source>
</evidence>
<evidence type="ECO:0000256" key="1">
    <source>
        <dbReference type="SAM" id="Coils"/>
    </source>
</evidence>
<dbReference type="GO" id="GO:0007059">
    <property type="term" value="P:chromosome segregation"/>
    <property type="evidence" value="ECO:0007669"/>
    <property type="project" value="InterPro"/>
</dbReference>
<accession>A0A0B4GKV4</accession>
<keyword evidence="4" id="KW-1185">Reference proteome</keyword>
<dbReference type="GO" id="GO:0000444">
    <property type="term" value="C:MIS12/MIND type complex"/>
    <property type="evidence" value="ECO:0007669"/>
    <property type="project" value="InterPro"/>
</dbReference>
<dbReference type="EMBL" id="AZNH01000014">
    <property type="protein sequence ID" value="KID87750.1"/>
    <property type="molecule type" value="Genomic_DNA"/>
</dbReference>
<name>A0A0B4GKV4_METGA</name>
<dbReference type="GO" id="GO:0051301">
    <property type="term" value="P:cell division"/>
    <property type="evidence" value="ECO:0007669"/>
    <property type="project" value="InterPro"/>
</dbReference>
<comment type="caution">
    <text evidence="3">The sequence shown here is derived from an EMBL/GenBank/DDBJ whole genome shotgun (WGS) entry which is preliminary data.</text>
</comment>
<evidence type="ECO:0000313" key="4">
    <source>
        <dbReference type="Proteomes" id="UP000031192"/>
    </source>
</evidence>
<feature type="compositionally biased region" description="Basic and acidic residues" evidence="2">
    <location>
        <begin position="149"/>
        <end position="160"/>
    </location>
</feature>
<gene>
    <name evidence="3" type="ORF">MGU_04988</name>
</gene>
<dbReference type="OrthoDB" id="3364649at2759"/>
<dbReference type="HOGENOM" id="CLU_021697_1_0_1"/>
<feature type="compositionally biased region" description="Basic residues" evidence="2">
    <location>
        <begin position="188"/>
        <end position="198"/>
    </location>
</feature>
<feature type="coiled-coil region" evidence="1">
    <location>
        <begin position="314"/>
        <end position="341"/>
    </location>
</feature>
<dbReference type="AlphaFoldDB" id="A0A0B4GKV4"/>
<feature type="compositionally biased region" description="Low complexity" evidence="2">
    <location>
        <begin position="83"/>
        <end position="95"/>
    </location>
</feature>
<keyword evidence="1" id="KW-0175">Coiled coil</keyword>
<sequence length="474" mass="53146">MTTLVATQRALEHLSMSNQQERRRSKRPAAAADFERDDDFQFVRKSKRSKTEESSGSKTIGGGRITAEQVVKESTSTANKAIAPSTSTSATPGTRRSSRRRQADDASHQDEPQTDRRPTRRSIRVATAGADDSAEGSILRGTSKATSPNREKASKPRRWEPSPTPRRPTESKIALPMSDTPIINRNKEMRKKGGKGNRRSSLGSRGRRASSLIESGQTATPHRDVNTAEFYKHIEAEGLLEPKRMKQLLMWCGERALPKKPPHGTPNSSAILGARAIQEQILKDFAQRTDFSNWFSRDEDAPKEAPILKPNPRNIELDEKLTTLEAKIKALQDEKQAWLAICQPPPDIPPIFSSSTEAPKIELPDFNLLEPEEVKIRTYLADEMIPFADMRTKTEERIRKIQASLEFEVDQLADNVHKLEQRVLVAGRQADQVLRLSAARLKEREQREKKSAGTRDMPLMEVLRSLSNILPEGG</sequence>
<feature type="compositionally biased region" description="Basic and acidic residues" evidence="2">
    <location>
        <begin position="101"/>
        <end position="117"/>
    </location>
</feature>
<dbReference type="Pfam" id="PF08202">
    <property type="entry name" value="MIS13"/>
    <property type="match status" value="1"/>
</dbReference>
<organism evidence="3 4">
    <name type="scientific">Metarhizium guizhouense (strain ARSEF 977)</name>
    <dbReference type="NCBI Taxonomy" id="1276136"/>
    <lineage>
        <taxon>Eukaryota</taxon>
        <taxon>Fungi</taxon>
        <taxon>Dikarya</taxon>
        <taxon>Ascomycota</taxon>
        <taxon>Pezizomycotina</taxon>
        <taxon>Sordariomycetes</taxon>
        <taxon>Hypocreomycetidae</taxon>
        <taxon>Hypocreales</taxon>
        <taxon>Clavicipitaceae</taxon>
        <taxon>Metarhizium</taxon>
    </lineage>
</organism>
<proteinExistence type="predicted"/>
<dbReference type="Proteomes" id="UP000031192">
    <property type="component" value="Unassembled WGS sequence"/>
</dbReference>
<dbReference type="InterPro" id="IPR013218">
    <property type="entry name" value="Dsn1/Mis13"/>
</dbReference>
<evidence type="ECO:0000256" key="2">
    <source>
        <dbReference type="SAM" id="MobiDB-lite"/>
    </source>
</evidence>
<protein>
    <submittedName>
        <fullName evidence="3">Mis12-Mtw1 family protein</fullName>
    </submittedName>
</protein>
<dbReference type="PANTHER" id="PTHR14778">
    <property type="entry name" value="KINETOCHORE-ASSOCIATED PROTEIN DSN1 HOMOLOG"/>
    <property type="match status" value="1"/>
</dbReference>
<dbReference type="PANTHER" id="PTHR14778:SF2">
    <property type="entry name" value="KINETOCHORE-ASSOCIATED PROTEIN DSN1 HOMOLOG"/>
    <property type="match status" value="1"/>
</dbReference>